<evidence type="ECO:0000256" key="1">
    <source>
        <dbReference type="ARBA" id="ARBA00011353"/>
    </source>
</evidence>
<proteinExistence type="predicted"/>
<name>A0A8K0SJD3_9HYPO</name>
<protein>
    <recommendedName>
        <fullName evidence="5">Chromo domain-containing protein</fullName>
    </recommendedName>
</protein>
<feature type="compositionally biased region" description="Basic and acidic residues" evidence="2">
    <location>
        <begin position="369"/>
        <end position="422"/>
    </location>
</feature>
<dbReference type="AlphaFoldDB" id="A0A8K0SJD3"/>
<organism evidence="3 4">
    <name type="scientific">Stachybotrys elegans</name>
    <dbReference type="NCBI Taxonomy" id="80388"/>
    <lineage>
        <taxon>Eukaryota</taxon>
        <taxon>Fungi</taxon>
        <taxon>Dikarya</taxon>
        <taxon>Ascomycota</taxon>
        <taxon>Pezizomycotina</taxon>
        <taxon>Sordariomycetes</taxon>
        <taxon>Hypocreomycetidae</taxon>
        <taxon>Hypocreales</taxon>
        <taxon>Stachybotryaceae</taxon>
        <taxon>Stachybotrys</taxon>
    </lineage>
</organism>
<feature type="compositionally biased region" description="Polar residues" evidence="2">
    <location>
        <begin position="272"/>
        <end position="281"/>
    </location>
</feature>
<accession>A0A8K0SJD3</accession>
<dbReference type="OrthoDB" id="436852at2759"/>
<feature type="compositionally biased region" description="Basic and acidic residues" evidence="2">
    <location>
        <begin position="288"/>
        <end position="298"/>
    </location>
</feature>
<evidence type="ECO:0000256" key="2">
    <source>
        <dbReference type="SAM" id="MobiDB-lite"/>
    </source>
</evidence>
<feature type="compositionally biased region" description="Polar residues" evidence="2">
    <location>
        <begin position="353"/>
        <end position="368"/>
    </location>
</feature>
<dbReference type="EMBL" id="JAGPNK010000011">
    <property type="protein sequence ID" value="KAH7311730.1"/>
    <property type="molecule type" value="Genomic_DNA"/>
</dbReference>
<reference evidence="3" key="1">
    <citation type="journal article" date="2021" name="Nat. Commun.">
        <title>Genetic determinants of endophytism in the Arabidopsis root mycobiome.</title>
        <authorList>
            <person name="Mesny F."/>
            <person name="Miyauchi S."/>
            <person name="Thiergart T."/>
            <person name="Pickel B."/>
            <person name="Atanasova L."/>
            <person name="Karlsson M."/>
            <person name="Huettel B."/>
            <person name="Barry K.W."/>
            <person name="Haridas S."/>
            <person name="Chen C."/>
            <person name="Bauer D."/>
            <person name="Andreopoulos W."/>
            <person name="Pangilinan J."/>
            <person name="LaButti K."/>
            <person name="Riley R."/>
            <person name="Lipzen A."/>
            <person name="Clum A."/>
            <person name="Drula E."/>
            <person name="Henrissat B."/>
            <person name="Kohler A."/>
            <person name="Grigoriev I.V."/>
            <person name="Martin F.M."/>
            <person name="Hacquard S."/>
        </authorList>
    </citation>
    <scope>NUCLEOTIDE SEQUENCE</scope>
    <source>
        <strain evidence="3">MPI-CAGE-CH-0235</strain>
    </source>
</reference>
<comment type="caution">
    <text evidence="3">The sequence shown here is derived from an EMBL/GenBank/DDBJ whole genome shotgun (WGS) entry which is preliminary data.</text>
</comment>
<dbReference type="Proteomes" id="UP000813444">
    <property type="component" value="Unassembled WGS sequence"/>
</dbReference>
<keyword evidence="4" id="KW-1185">Reference proteome</keyword>
<gene>
    <name evidence="3" type="ORF">B0I35DRAFT_71427</name>
</gene>
<comment type="subunit">
    <text evidence="1">Component of the NuA4 histone acetyltransferase complex.</text>
</comment>
<evidence type="ECO:0000313" key="3">
    <source>
        <dbReference type="EMBL" id="KAH7311730.1"/>
    </source>
</evidence>
<dbReference type="InterPro" id="IPR016197">
    <property type="entry name" value="Chromo-like_dom_sf"/>
</dbReference>
<feature type="compositionally biased region" description="Polar residues" evidence="2">
    <location>
        <begin position="193"/>
        <end position="213"/>
    </location>
</feature>
<feature type="region of interest" description="Disordered" evidence="2">
    <location>
        <begin position="169"/>
        <end position="228"/>
    </location>
</feature>
<feature type="region of interest" description="Disordered" evidence="2">
    <location>
        <begin position="345"/>
        <end position="428"/>
    </location>
</feature>
<dbReference type="SUPFAM" id="SSF54160">
    <property type="entry name" value="Chromo domain-like"/>
    <property type="match status" value="1"/>
</dbReference>
<evidence type="ECO:0000313" key="4">
    <source>
        <dbReference type="Proteomes" id="UP000813444"/>
    </source>
</evidence>
<sequence>MDLPAGVSEGNQVPGDNDDAISVTSTVAEGDGDDWFARRVLAECSRDDGPEYLIEWQDHPLCEADWAAREEVSKEVLAEWTIEKEQQSKGHAPKYDITIWKNAVLENLRGKSARRERRNRERLRRGLPISVYEITYDIVAQTLDSYPDSGDFDDGDSLDSLFGCDGTAELPVDLSLPPRPPTPDARANKRKQSPVQLVPSSPAKKTQTGSSAQGERGGNSEPKPKTVDSLSALELSRTRIPRVQKQVAQPADSNIRDAVHRPKSILRVTTDPGLSSSSTKGLTFRFRPSSDAEQHDALPSENQNKKKGRVRWRNEAELRHIRFFSPMDDDDDVIKNAEGSLFVEQQGGGSLANELSRNMHLSRTSSQRIGEEGKTEEQKAKQLKTEEPKTNEQEDRVGEMQEDETKGQKTEEQRSDGRKSDDVTSIPPLPGSILKSCHFGGTAATVKLHFEGLSTENAEMDPWMLAFETSDGINECLEFSHTCSASQFLDKERFFAPQGLGAGTSLAKGTLLSAGDSRTRVKAYAEKLAVLSFGLLCHHNGHCILIYPSDSEWKFKDIPVTRLPERQLSYIIFKPLINLLSASAPSPISSPQIMQQDENGEAMAPSPMGDENFMGVSYNQLIPKQVIAEQHKFFLAFPPWHGCEAGTIAKWLRKSNPHCEITTSLKPEGWSYFVKSDSGIVIIHEDAIWAIRRFPGLDRLLQGRSGRYSFWTFNRSLQPDTSSVSTGQASSSVGRLFLRRIFEHGLVILLTPSFLAAYPQQAHALIKWFIRGFVMGDGQYKRGKLAVCSGVDDWMLTLAEEKQSFRAETRHMTDKQRKEKGLTDGAMESRDKLSKYLMNLMSDSKDHIDPPLIVAPSNIDGDDEQSLVNWFGWWSIMHAEDYRKFVVVGTKPTIPYGRLTKLAHAPKFDPAATGDPDFGERRLDEGMNSYATLTDRSSGRPLPLHDILKELDRNKNRRFGLMIYNMPVSYWHPDMAFRFRDYGSIYRTYDSWVDFFHPFDSARASTWCGLFCTINEKWDAERVSSDTTPQRHPWIAIHRPRNLFVKPWTESELLIWDPTISKRAVNQNEVYDSDLTEGQRQLAARLRDPAKTRNPHQPMRNIWIGGFNAMKFDSYASPMDITLTFLKYLADDLKKHVPVVADQMLSRGWKPVWAGTATPASPEASESEGEELKTIFHPPSAAKTQDGHSRSSKCTNNLLAATAAGNQLYKFQPTMIWYKRQADEGRGFEHIKVDDWKTLFQLWEIEDPEAATSST</sequence>
<feature type="region of interest" description="Disordered" evidence="2">
    <location>
        <begin position="268"/>
        <end position="311"/>
    </location>
</feature>
<evidence type="ECO:0008006" key="5">
    <source>
        <dbReference type="Google" id="ProtNLM"/>
    </source>
</evidence>